<reference evidence="1" key="1">
    <citation type="submission" date="2023-06" db="EMBL/GenBank/DDBJ databases">
        <authorList>
            <consortium name="Lawrence Berkeley National Laboratory"/>
            <person name="Ahrendt S."/>
            <person name="Sahu N."/>
            <person name="Indic B."/>
            <person name="Wong-Bajracharya J."/>
            <person name="Merenyi Z."/>
            <person name="Ke H.-M."/>
            <person name="Monk M."/>
            <person name="Kocsube S."/>
            <person name="Drula E."/>
            <person name="Lipzen A."/>
            <person name="Balint B."/>
            <person name="Henrissat B."/>
            <person name="Andreopoulos B."/>
            <person name="Martin F.M."/>
            <person name="Harder C.B."/>
            <person name="Rigling D."/>
            <person name="Ford K.L."/>
            <person name="Foster G.D."/>
            <person name="Pangilinan J."/>
            <person name="Papanicolaou A."/>
            <person name="Barry K."/>
            <person name="LaButti K."/>
            <person name="Viragh M."/>
            <person name="Koriabine M."/>
            <person name="Yan M."/>
            <person name="Riley R."/>
            <person name="Champramary S."/>
            <person name="Plett K.L."/>
            <person name="Tsai I.J."/>
            <person name="Slot J."/>
            <person name="Sipos G."/>
            <person name="Plett J."/>
            <person name="Nagy L.G."/>
            <person name="Grigoriev I.V."/>
        </authorList>
    </citation>
    <scope>NUCLEOTIDE SEQUENCE</scope>
    <source>
        <strain evidence="1">FPL87.14</strain>
    </source>
</reference>
<protein>
    <recommendedName>
        <fullName evidence="3">L domain-like protein</fullName>
    </recommendedName>
</protein>
<gene>
    <name evidence="1" type="ORF">EV421DRAFT_90700</name>
</gene>
<evidence type="ECO:0008006" key="3">
    <source>
        <dbReference type="Google" id="ProtNLM"/>
    </source>
</evidence>
<proteinExistence type="predicted"/>
<comment type="caution">
    <text evidence="1">The sequence shown here is derived from an EMBL/GenBank/DDBJ whole genome shotgun (WGS) entry which is preliminary data.</text>
</comment>
<dbReference type="Gene3D" id="3.80.10.10">
    <property type="entry name" value="Ribonuclease Inhibitor"/>
    <property type="match status" value="1"/>
</dbReference>
<name>A0AA39N3G4_9AGAR</name>
<dbReference type="EMBL" id="JAUEPT010000001">
    <property type="protein sequence ID" value="KAK0456766.1"/>
    <property type="molecule type" value="Genomic_DNA"/>
</dbReference>
<dbReference type="AlphaFoldDB" id="A0AA39N3G4"/>
<evidence type="ECO:0000313" key="1">
    <source>
        <dbReference type="EMBL" id="KAK0456766.1"/>
    </source>
</evidence>
<sequence>MRICGIYSHTSHLSKHSSCRNLVRVNRPIILAPSSLRSLAVHLGYSHEKSSYAGNSSDCSCVFGSLRFPNLEYLEVLGEDPSCDLNLSSHFKDLPKLKTLRLQRCSVPPLDDEFFRSLKLLNHLELADNLNAVQWSSNLSCTKMALPFPRLSSISLSD</sequence>
<dbReference type="Proteomes" id="UP001175226">
    <property type="component" value="Unassembled WGS sequence"/>
</dbReference>
<keyword evidence="2" id="KW-1185">Reference proteome</keyword>
<organism evidence="1 2">
    <name type="scientific">Armillaria borealis</name>
    <dbReference type="NCBI Taxonomy" id="47425"/>
    <lineage>
        <taxon>Eukaryota</taxon>
        <taxon>Fungi</taxon>
        <taxon>Dikarya</taxon>
        <taxon>Basidiomycota</taxon>
        <taxon>Agaricomycotina</taxon>
        <taxon>Agaricomycetes</taxon>
        <taxon>Agaricomycetidae</taxon>
        <taxon>Agaricales</taxon>
        <taxon>Marasmiineae</taxon>
        <taxon>Physalacriaceae</taxon>
        <taxon>Armillaria</taxon>
    </lineage>
</organism>
<dbReference type="SUPFAM" id="SSF52047">
    <property type="entry name" value="RNI-like"/>
    <property type="match status" value="1"/>
</dbReference>
<dbReference type="InterPro" id="IPR032675">
    <property type="entry name" value="LRR_dom_sf"/>
</dbReference>
<evidence type="ECO:0000313" key="2">
    <source>
        <dbReference type="Proteomes" id="UP001175226"/>
    </source>
</evidence>
<accession>A0AA39N3G4</accession>